<sequence length="167" mass="18676">MATVSFISPKVMFNKLADVLYNTPEKPQKRAALDNRAVNNRAASKTPASGKNNKLSVSKDDVKIISAALIHYKKFLARKKQLDKAEEVGDVDKKFMAFIQALEGTTTQTTKTVAPLVDNTAQKTLKRTVTTQDIDLNKEYKTPKLPQETLQTEWVVKKPKIKKRSAS</sequence>
<gene>
    <name evidence="2" type="ORF">M23134_00246</name>
</gene>
<feature type="region of interest" description="Disordered" evidence="1">
    <location>
        <begin position="31"/>
        <end position="54"/>
    </location>
</feature>
<name>A1ZP13_MICM2</name>
<dbReference type="RefSeq" id="WP_002698770.1">
    <property type="nucleotide sequence ID" value="NZ_AAWS01000020.1"/>
</dbReference>
<protein>
    <submittedName>
        <fullName evidence="2">Uncharacterized protein</fullName>
    </submittedName>
</protein>
<keyword evidence="3" id="KW-1185">Reference proteome</keyword>
<evidence type="ECO:0000256" key="1">
    <source>
        <dbReference type="SAM" id="MobiDB-lite"/>
    </source>
</evidence>
<proteinExistence type="predicted"/>
<dbReference type="Proteomes" id="UP000004095">
    <property type="component" value="Unassembled WGS sequence"/>
</dbReference>
<feature type="compositionally biased region" description="Polar residues" evidence="1">
    <location>
        <begin position="37"/>
        <end position="54"/>
    </location>
</feature>
<evidence type="ECO:0000313" key="2">
    <source>
        <dbReference type="EMBL" id="EAY27805.1"/>
    </source>
</evidence>
<comment type="caution">
    <text evidence="2">The sequence shown here is derived from an EMBL/GenBank/DDBJ whole genome shotgun (WGS) entry which is preliminary data.</text>
</comment>
<evidence type="ECO:0000313" key="3">
    <source>
        <dbReference type="Proteomes" id="UP000004095"/>
    </source>
</evidence>
<accession>A1ZP13</accession>
<dbReference type="EMBL" id="AAWS01000020">
    <property type="protein sequence ID" value="EAY27805.1"/>
    <property type="molecule type" value="Genomic_DNA"/>
</dbReference>
<reference evidence="2 3" key="1">
    <citation type="submission" date="2007-01" db="EMBL/GenBank/DDBJ databases">
        <authorList>
            <person name="Haygood M."/>
            <person name="Podell S."/>
            <person name="Anderson C."/>
            <person name="Hopkinson B."/>
            <person name="Roe K."/>
            <person name="Barbeau K."/>
            <person name="Gaasterland T."/>
            <person name="Ferriera S."/>
            <person name="Johnson J."/>
            <person name="Kravitz S."/>
            <person name="Beeson K."/>
            <person name="Sutton G."/>
            <person name="Rogers Y.-H."/>
            <person name="Friedman R."/>
            <person name="Frazier M."/>
            <person name="Venter J.C."/>
        </authorList>
    </citation>
    <scope>NUCLEOTIDE SEQUENCE [LARGE SCALE GENOMIC DNA]</scope>
    <source>
        <strain evidence="2 3">ATCC 23134</strain>
    </source>
</reference>
<dbReference type="AlphaFoldDB" id="A1ZP13"/>
<organism evidence="2 3">
    <name type="scientific">Microscilla marina ATCC 23134</name>
    <dbReference type="NCBI Taxonomy" id="313606"/>
    <lineage>
        <taxon>Bacteria</taxon>
        <taxon>Pseudomonadati</taxon>
        <taxon>Bacteroidota</taxon>
        <taxon>Cytophagia</taxon>
        <taxon>Cytophagales</taxon>
        <taxon>Microscillaceae</taxon>
        <taxon>Microscilla</taxon>
    </lineage>
</organism>